<keyword evidence="3" id="KW-1185">Reference proteome</keyword>
<gene>
    <name evidence="2" type="ORF">FKX85_14825</name>
</gene>
<name>A0A514CKN6_9BACT</name>
<proteinExistence type="inferred from homology"/>
<dbReference type="Gene3D" id="3.30.420.40">
    <property type="match status" value="2"/>
</dbReference>
<dbReference type="OrthoDB" id="49666at2"/>
<organism evidence="2 3">
    <name type="scientific">Echinicola soli</name>
    <dbReference type="NCBI Taxonomy" id="2591634"/>
    <lineage>
        <taxon>Bacteria</taxon>
        <taxon>Pseudomonadati</taxon>
        <taxon>Bacteroidota</taxon>
        <taxon>Cytophagia</taxon>
        <taxon>Cytophagales</taxon>
        <taxon>Cyclobacteriaceae</taxon>
        <taxon>Echinicola</taxon>
    </lineage>
</organism>
<evidence type="ECO:0000256" key="1">
    <source>
        <dbReference type="ARBA" id="ARBA00006479"/>
    </source>
</evidence>
<evidence type="ECO:0000313" key="3">
    <source>
        <dbReference type="Proteomes" id="UP000316614"/>
    </source>
</evidence>
<evidence type="ECO:0000313" key="2">
    <source>
        <dbReference type="EMBL" id="QDH80244.1"/>
    </source>
</evidence>
<dbReference type="Proteomes" id="UP000316614">
    <property type="component" value="Chromosome"/>
</dbReference>
<dbReference type="Pfam" id="PF00480">
    <property type="entry name" value="ROK"/>
    <property type="match status" value="1"/>
</dbReference>
<accession>A0A514CKN6</accession>
<dbReference type="KEGG" id="echi:FKX85_14825"/>
<comment type="similarity">
    <text evidence="1">Belongs to the ROK (NagC/XylR) family.</text>
</comment>
<dbReference type="PANTHER" id="PTHR18964:SF149">
    <property type="entry name" value="BIFUNCTIONAL UDP-N-ACETYLGLUCOSAMINE 2-EPIMERASE_N-ACETYLMANNOSAMINE KINASE"/>
    <property type="match status" value="1"/>
</dbReference>
<dbReference type="RefSeq" id="WP_141615480.1">
    <property type="nucleotide sequence ID" value="NZ_CP041253.1"/>
</dbReference>
<dbReference type="InterPro" id="IPR043129">
    <property type="entry name" value="ATPase_NBD"/>
</dbReference>
<dbReference type="SUPFAM" id="SSF53067">
    <property type="entry name" value="Actin-like ATPase domain"/>
    <property type="match status" value="1"/>
</dbReference>
<sequence length="315" mass="34213">MERPIILPDTEKSLQVGVDIGGSHISTCLFDGQRAELLLESMTTRHPDPNGTANELIGVWAEAIECTIKQSNRPIGGIGIAVPGPFDYAQGISLITGVNKFECIYGVNIKEELSHRLKLEKSQIRFVNDAAAFGIAVTKVGLAKNVDRCVALTLGTGLGSSFLVAGVPVISGDEVPENGWLYNGEFQGEMADDHFSARGLVKCYQSLGGREASTALDVFNLAKSDRLAQKAFELFGSRLGSFLDPYIQKFGAHILVLGGNLSRSFPLFEQYLRKELSIDSVVVSAIIDHAPLIGGAMLFEEEYYEDLARVINKMK</sequence>
<dbReference type="InterPro" id="IPR000600">
    <property type="entry name" value="ROK"/>
</dbReference>
<dbReference type="PANTHER" id="PTHR18964">
    <property type="entry name" value="ROK (REPRESSOR, ORF, KINASE) FAMILY"/>
    <property type="match status" value="1"/>
</dbReference>
<dbReference type="AlphaFoldDB" id="A0A514CKN6"/>
<reference evidence="2 3" key="1">
    <citation type="submission" date="2019-06" db="EMBL/GenBank/DDBJ databases">
        <title>Echinicola alkalisoli sp. nov. isolated from saline soil.</title>
        <authorList>
            <person name="Sun J.-Q."/>
            <person name="Xu L."/>
        </authorList>
    </citation>
    <scope>NUCLEOTIDE SEQUENCE [LARGE SCALE GENOMIC DNA]</scope>
    <source>
        <strain evidence="2 3">LN3S3</strain>
    </source>
</reference>
<dbReference type="EMBL" id="CP041253">
    <property type="protein sequence ID" value="QDH80244.1"/>
    <property type="molecule type" value="Genomic_DNA"/>
</dbReference>
<protein>
    <submittedName>
        <fullName evidence="2">ROK family protein</fullName>
    </submittedName>
</protein>